<evidence type="ECO:0000256" key="7">
    <source>
        <dbReference type="ARBA" id="ARBA00047464"/>
    </source>
</evidence>
<feature type="binding site" evidence="8">
    <location>
        <begin position="45"/>
        <end position="48"/>
    </location>
    <ligand>
        <name>substrate</name>
    </ligand>
</feature>
<gene>
    <name evidence="8 13" type="primary">hemA</name>
    <name evidence="13" type="ORF">ACJDT4_18520</name>
</gene>
<evidence type="ECO:0000313" key="14">
    <source>
        <dbReference type="Proteomes" id="UP001623592"/>
    </source>
</evidence>
<protein>
    <recommendedName>
        <fullName evidence="3 8">Glutamyl-tRNA reductase</fullName>
        <shortName evidence="8">GluTR</shortName>
        <ecNumber evidence="3 8">1.2.1.70</ecNumber>
    </recommendedName>
</protein>
<dbReference type="Gene3D" id="3.40.50.720">
    <property type="entry name" value="NAD(P)-binding Rossmann-like Domain"/>
    <property type="match status" value="1"/>
</dbReference>
<proteinExistence type="inferred from homology"/>
<evidence type="ECO:0000256" key="6">
    <source>
        <dbReference type="ARBA" id="ARBA00023244"/>
    </source>
</evidence>
<feature type="binding site" evidence="8">
    <location>
        <position position="101"/>
    </location>
    <ligand>
        <name>substrate</name>
    </ligand>
</feature>
<dbReference type="EMBL" id="JBJIAA010000017">
    <property type="protein sequence ID" value="MFL0252408.1"/>
    <property type="molecule type" value="Genomic_DNA"/>
</dbReference>
<evidence type="ECO:0000256" key="9">
    <source>
        <dbReference type="RuleBase" id="RU000584"/>
    </source>
</evidence>
<evidence type="ECO:0000256" key="2">
    <source>
        <dbReference type="ARBA" id="ARBA00005916"/>
    </source>
</evidence>
<comment type="miscellaneous">
    <text evidence="8">During catalysis, the active site Cys acts as a nucleophile attacking the alpha-carbonyl group of tRNA-bound glutamate with the formation of a thioester intermediate between enzyme and glutamate, and the concomitant release of tRNA(Glu). The thioester intermediate is finally reduced by direct hydride transfer from NADPH, to form the product GSA.</text>
</comment>
<dbReference type="HAMAP" id="MF_00087">
    <property type="entry name" value="Glu_tRNA_reductase"/>
    <property type="match status" value="1"/>
</dbReference>
<dbReference type="Gene3D" id="3.30.460.30">
    <property type="entry name" value="Glutamyl-tRNA reductase, N-terminal domain"/>
    <property type="match status" value="1"/>
</dbReference>
<feature type="binding site" evidence="8">
    <location>
        <position position="112"/>
    </location>
    <ligand>
        <name>substrate</name>
    </ligand>
</feature>
<evidence type="ECO:0000259" key="12">
    <source>
        <dbReference type="Pfam" id="PF05201"/>
    </source>
</evidence>
<comment type="subunit">
    <text evidence="8">Homodimer.</text>
</comment>
<dbReference type="PROSITE" id="PS00747">
    <property type="entry name" value="GLUTR"/>
    <property type="match status" value="1"/>
</dbReference>
<feature type="domain" description="Quinate/shikimate 5-dehydrogenase/glutamyl-tRNA reductase" evidence="11">
    <location>
        <begin position="169"/>
        <end position="286"/>
    </location>
</feature>
<dbReference type="InterPro" id="IPR036343">
    <property type="entry name" value="GluRdtase_N_sf"/>
</dbReference>
<dbReference type="InterPro" id="IPR000343">
    <property type="entry name" value="4pyrrol_synth_GluRdtase"/>
</dbReference>
<dbReference type="PANTHER" id="PTHR43013:SF1">
    <property type="entry name" value="GLUTAMYL-TRNA REDUCTASE"/>
    <property type="match status" value="1"/>
</dbReference>
<dbReference type="InterPro" id="IPR015895">
    <property type="entry name" value="4pyrrol_synth_GluRdtase_N"/>
</dbReference>
<dbReference type="SUPFAM" id="SSF51735">
    <property type="entry name" value="NAD(P)-binding Rossmann-fold domains"/>
    <property type="match status" value="1"/>
</dbReference>
<evidence type="ECO:0000256" key="3">
    <source>
        <dbReference type="ARBA" id="ARBA00012970"/>
    </source>
</evidence>
<comment type="caution">
    <text evidence="13">The sequence shown here is derived from an EMBL/GenBank/DDBJ whole genome shotgun (WGS) entry which is preliminary data.</text>
</comment>
<evidence type="ECO:0000256" key="5">
    <source>
        <dbReference type="ARBA" id="ARBA00023002"/>
    </source>
</evidence>
<reference evidence="13 14" key="1">
    <citation type="submission" date="2024-11" db="EMBL/GenBank/DDBJ databases">
        <authorList>
            <person name="Heng Y.C."/>
            <person name="Lim A.C.H."/>
            <person name="Lee J.K.Y."/>
            <person name="Kittelmann S."/>
        </authorList>
    </citation>
    <scope>NUCLEOTIDE SEQUENCE [LARGE SCALE GENOMIC DNA]</scope>
    <source>
        <strain evidence="13 14">WILCCON 0114</strain>
    </source>
</reference>
<dbReference type="Pfam" id="PF01488">
    <property type="entry name" value="Shikimate_DH"/>
    <property type="match status" value="1"/>
</dbReference>
<accession>A0ABW8TIL8</accession>
<evidence type="ECO:0000259" key="11">
    <source>
        <dbReference type="Pfam" id="PF01488"/>
    </source>
</evidence>
<evidence type="ECO:0000313" key="13">
    <source>
        <dbReference type="EMBL" id="MFL0252408.1"/>
    </source>
</evidence>
<name>A0ABW8TIL8_9CLOT</name>
<organism evidence="13 14">
    <name type="scientific">Clostridium neuense</name>
    <dbReference type="NCBI Taxonomy" id="1728934"/>
    <lineage>
        <taxon>Bacteria</taxon>
        <taxon>Bacillati</taxon>
        <taxon>Bacillota</taxon>
        <taxon>Clostridia</taxon>
        <taxon>Eubacteriales</taxon>
        <taxon>Clostridiaceae</taxon>
        <taxon>Clostridium</taxon>
    </lineage>
</organism>
<feature type="site" description="Important for activity" evidence="8">
    <location>
        <position position="91"/>
    </location>
</feature>
<dbReference type="Pfam" id="PF05201">
    <property type="entry name" value="GlutR_N"/>
    <property type="match status" value="1"/>
</dbReference>
<dbReference type="Pfam" id="PF00745">
    <property type="entry name" value="GlutR_dimer"/>
    <property type="match status" value="1"/>
</dbReference>
<comment type="catalytic activity">
    <reaction evidence="7 8 9">
        <text>(S)-4-amino-5-oxopentanoate + tRNA(Glu) + NADP(+) = L-glutamyl-tRNA(Glu) + NADPH + H(+)</text>
        <dbReference type="Rhea" id="RHEA:12344"/>
        <dbReference type="Rhea" id="RHEA-COMP:9663"/>
        <dbReference type="Rhea" id="RHEA-COMP:9680"/>
        <dbReference type="ChEBI" id="CHEBI:15378"/>
        <dbReference type="ChEBI" id="CHEBI:57501"/>
        <dbReference type="ChEBI" id="CHEBI:57783"/>
        <dbReference type="ChEBI" id="CHEBI:58349"/>
        <dbReference type="ChEBI" id="CHEBI:78442"/>
        <dbReference type="ChEBI" id="CHEBI:78520"/>
        <dbReference type="EC" id="1.2.1.70"/>
    </reaction>
</comment>
<evidence type="ECO:0000256" key="4">
    <source>
        <dbReference type="ARBA" id="ARBA00022857"/>
    </source>
</evidence>
<dbReference type="InterPro" id="IPR018214">
    <property type="entry name" value="GluRdtase_CS"/>
</dbReference>
<evidence type="ECO:0000256" key="8">
    <source>
        <dbReference type="HAMAP-Rule" id="MF_00087"/>
    </source>
</evidence>
<keyword evidence="6 8" id="KW-0627">Porphyrin biosynthesis</keyword>
<dbReference type="Proteomes" id="UP001623592">
    <property type="component" value="Unassembled WGS sequence"/>
</dbReference>
<keyword evidence="14" id="KW-1185">Reference proteome</keyword>
<evidence type="ECO:0000259" key="10">
    <source>
        <dbReference type="Pfam" id="PF00745"/>
    </source>
</evidence>
<dbReference type="InterPro" id="IPR006151">
    <property type="entry name" value="Shikm_DH/Glu-tRNA_Rdtase"/>
</dbReference>
<dbReference type="EC" id="1.2.1.70" evidence="3 8"/>
<dbReference type="SUPFAM" id="SSF69742">
    <property type="entry name" value="Glutamyl tRNA-reductase catalytic, N-terminal domain"/>
    <property type="match status" value="1"/>
</dbReference>
<dbReference type="NCBIfam" id="TIGR01035">
    <property type="entry name" value="hemA"/>
    <property type="match status" value="1"/>
</dbReference>
<dbReference type="PIRSF" id="PIRSF000445">
    <property type="entry name" value="4pyrrol_synth_GluRdtase"/>
    <property type="match status" value="1"/>
</dbReference>
<feature type="binding site" evidence="8">
    <location>
        <begin position="177"/>
        <end position="182"/>
    </location>
    <ligand>
        <name>NADP(+)</name>
        <dbReference type="ChEBI" id="CHEBI:58349"/>
    </ligand>
</feature>
<feature type="domain" description="Tetrapyrrole biosynthesis glutamyl-tRNA reductase dimerisation" evidence="10">
    <location>
        <begin position="302"/>
        <end position="395"/>
    </location>
</feature>
<keyword evidence="4 8" id="KW-0521">NADP</keyword>
<comment type="pathway">
    <text evidence="1 8 9">Porphyrin-containing compound metabolism; protoporphyrin-IX biosynthesis; 5-aminolevulinate from L-glutamyl-tRNA(Glu): step 1/2.</text>
</comment>
<dbReference type="RefSeq" id="WP_406789064.1">
    <property type="nucleotide sequence ID" value="NZ_JBJIAA010000017.1"/>
</dbReference>
<sequence>MIQVLGLKKNLKIDIREKFSIIQKHVEEKTILLSEVCNEVVLLSTCNRTEIYFSSSKSPNKIIDEIFEKMNWDNTFKDSFFYYKNEEAIEHLMDVVCGFDSLILGEDQILGQVKEAYEVALRLGILKSKLKKLFQLVVTCGKEFRNVSQLNMIPVSSSSIAVNEARKKGCAKFMVLGFGNVGELVCKYILSGKFDVLYIVVRNINVVNIDDKRVKVIPFCDRQIHYNEVDCVISCTSAPHTVIWKNQLPINKKLEIFDLAVPRDAEEEVYKMNNVHVYDIDEISSIDLYNKEKRKSIMIKNRYIIDKYIIEFFEWDKIQKVVDDIIKIKKYGENVYKKRYRTFKNKQHTKDNEKLASTLIKSASDAYTNRAIEVLKEEQLKGCGDECLRIIRKIFYEVQ</sequence>
<feature type="active site" description="Nucleophile" evidence="8">
    <location>
        <position position="46"/>
    </location>
</feature>
<keyword evidence="5 8" id="KW-0560">Oxidoreductase</keyword>
<comment type="function">
    <text evidence="8">Catalyzes the NADPH-dependent reduction of glutamyl-tRNA(Glu) to glutamate 1-semialdehyde (GSA).</text>
</comment>
<comment type="similarity">
    <text evidence="2 8 9">Belongs to the glutamyl-tRNA reductase family.</text>
</comment>
<feature type="domain" description="Glutamyl-tRNA reductase N-terminal" evidence="12">
    <location>
        <begin position="9"/>
        <end position="146"/>
    </location>
</feature>
<dbReference type="InterPro" id="IPR036291">
    <property type="entry name" value="NAD(P)-bd_dom_sf"/>
</dbReference>
<dbReference type="InterPro" id="IPR015896">
    <property type="entry name" value="4pyrrol_synth_GluRdtase_dimer"/>
</dbReference>
<dbReference type="PANTHER" id="PTHR43013">
    <property type="entry name" value="GLUTAMYL-TRNA REDUCTASE"/>
    <property type="match status" value="1"/>
</dbReference>
<dbReference type="GO" id="GO:0008883">
    <property type="term" value="F:glutamyl-tRNA reductase activity"/>
    <property type="evidence" value="ECO:0007669"/>
    <property type="project" value="UniProtKB-EC"/>
</dbReference>
<comment type="domain">
    <text evidence="8">Possesses an unusual extended V-shaped dimeric structure with each monomer consisting of three distinct domains arranged along a curved 'spinal' alpha-helix. The N-terminal catalytic domain specifically recognizes the glutamate moiety of the substrate. The second domain is the NADPH-binding domain, and the third C-terminal domain is responsible for dimerization.</text>
</comment>
<evidence type="ECO:0000256" key="1">
    <source>
        <dbReference type="ARBA" id="ARBA00005059"/>
    </source>
</evidence>
<feature type="binding site" evidence="8">
    <location>
        <begin position="106"/>
        <end position="108"/>
    </location>
    <ligand>
        <name>substrate</name>
    </ligand>
</feature>